<keyword evidence="5" id="KW-0479">Metal-binding</keyword>
<dbReference type="Pfam" id="PF12148">
    <property type="entry name" value="TTD"/>
    <property type="match status" value="1"/>
</dbReference>
<evidence type="ECO:0000259" key="16">
    <source>
        <dbReference type="PROSITE" id="PS50053"/>
    </source>
</evidence>
<evidence type="ECO:0000256" key="9">
    <source>
        <dbReference type="ARBA" id="ARBA00023125"/>
    </source>
</evidence>
<dbReference type="AlphaFoldDB" id="A0A2R5L680"/>
<dbReference type="EMBL" id="GGLE01000824">
    <property type="protein sequence ID" value="MBY04950.1"/>
    <property type="molecule type" value="Transcribed_RNA"/>
</dbReference>
<dbReference type="SUPFAM" id="SSF57850">
    <property type="entry name" value="RING/U-box"/>
    <property type="match status" value="1"/>
</dbReference>
<keyword evidence="6 12" id="KW-0863">Zinc-finger</keyword>
<dbReference type="InterPro" id="IPR036987">
    <property type="entry name" value="SRA-YDG_sf"/>
</dbReference>
<comment type="catalytic activity">
    <reaction evidence="1">
        <text>S-ubiquitinyl-[E2 ubiquitin-conjugating enzyme]-L-cysteine + [acceptor protein]-L-lysine = [E2 ubiquitin-conjugating enzyme]-L-cysteine + N(6)-ubiquitinyl-[acceptor protein]-L-lysine.</text>
        <dbReference type="EC" id="2.3.2.27"/>
    </reaction>
</comment>
<evidence type="ECO:0000259" key="15">
    <source>
        <dbReference type="PROSITE" id="PS50016"/>
    </source>
</evidence>
<keyword evidence="9" id="KW-0238">DNA-binding</keyword>
<dbReference type="PROSITE" id="PS50053">
    <property type="entry name" value="UBIQUITIN_2"/>
    <property type="match status" value="1"/>
</dbReference>
<dbReference type="InterPro" id="IPR001841">
    <property type="entry name" value="Znf_RING"/>
</dbReference>
<evidence type="ECO:0000259" key="17">
    <source>
        <dbReference type="PROSITE" id="PS50089"/>
    </source>
</evidence>
<dbReference type="Pfam" id="PF02182">
    <property type="entry name" value="SAD_SRA"/>
    <property type="match status" value="1"/>
</dbReference>
<keyword evidence="8" id="KW-0862">Zinc</keyword>
<dbReference type="InterPro" id="IPR019787">
    <property type="entry name" value="Znf_PHD-finger"/>
</dbReference>
<comment type="pathway">
    <text evidence="2">Protein modification; protein ubiquitination.</text>
</comment>
<feature type="compositionally biased region" description="Basic and acidic residues" evidence="14">
    <location>
        <begin position="597"/>
        <end position="612"/>
    </location>
</feature>
<dbReference type="EC" id="2.3.2.27" evidence="3"/>
<dbReference type="KEGG" id="oti:135390577"/>
<dbReference type="InterPro" id="IPR015947">
    <property type="entry name" value="PUA-like_sf"/>
</dbReference>
<dbReference type="InterPro" id="IPR029071">
    <property type="entry name" value="Ubiquitin-like_domsf"/>
</dbReference>
<dbReference type="SMART" id="SM00466">
    <property type="entry name" value="SRA"/>
    <property type="match status" value="1"/>
</dbReference>
<dbReference type="CDD" id="cd20387">
    <property type="entry name" value="Tudor_UHRF_rpt1"/>
    <property type="match status" value="1"/>
</dbReference>
<keyword evidence="4" id="KW-0808">Transferase</keyword>
<dbReference type="GO" id="GO:0044027">
    <property type="term" value="P:negative regulation of gene expression via chromosomal CpG island methylation"/>
    <property type="evidence" value="ECO:0007669"/>
    <property type="project" value="TreeGrafter"/>
</dbReference>
<dbReference type="PROSITE" id="PS51015">
    <property type="entry name" value="YDG"/>
    <property type="match status" value="1"/>
</dbReference>
<dbReference type="PROSITE" id="PS00518">
    <property type="entry name" value="ZF_RING_1"/>
    <property type="match status" value="1"/>
</dbReference>
<evidence type="ECO:0000256" key="7">
    <source>
        <dbReference type="ARBA" id="ARBA00022786"/>
    </source>
</evidence>
<dbReference type="SMART" id="SM00249">
    <property type="entry name" value="PHD"/>
    <property type="match status" value="1"/>
</dbReference>
<dbReference type="InterPro" id="IPR000626">
    <property type="entry name" value="Ubiquitin-like_dom"/>
</dbReference>
<evidence type="ECO:0000256" key="2">
    <source>
        <dbReference type="ARBA" id="ARBA00004906"/>
    </source>
</evidence>
<dbReference type="GO" id="GO:0061630">
    <property type="term" value="F:ubiquitin protein ligase activity"/>
    <property type="evidence" value="ECO:0007669"/>
    <property type="project" value="UniProtKB-EC"/>
</dbReference>
<dbReference type="SMART" id="SM00184">
    <property type="entry name" value="RING"/>
    <property type="match status" value="2"/>
</dbReference>
<evidence type="ECO:0000256" key="14">
    <source>
        <dbReference type="SAM" id="MobiDB-lite"/>
    </source>
</evidence>
<dbReference type="FunFam" id="3.10.20.90:FF:000465">
    <property type="entry name" value="E3 ubiquitin-protein ligase UHRF1-like Protein"/>
    <property type="match status" value="1"/>
</dbReference>
<feature type="region of interest" description="Disordered" evidence="14">
    <location>
        <begin position="596"/>
        <end position="629"/>
    </location>
</feature>
<evidence type="ECO:0000313" key="19">
    <source>
        <dbReference type="EMBL" id="MBY04950.1"/>
    </source>
</evidence>
<comment type="subcellular location">
    <subcellularLocation>
        <location evidence="13">Nucleus</location>
    </subcellularLocation>
</comment>
<dbReference type="InterPro" id="IPR001965">
    <property type="entry name" value="Znf_PHD"/>
</dbReference>
<dbReference type="GO" id="GO:0005634">
    <property type="term" value="C:nucleus"/>
    <property type="evidence" value="ECO:0007669"/>
    <property type="project" value="UniProtKB-SubCell"/>
</dbReference>
<evidence type="ECO:0000256" key="5">
    <source>
        <dbReference type="ARBA" id="ARBA00022723"/>
    </source>
</evidence>
<dbReference type="PROSITE" id="PS50016">
    <property type="entry name" value="ZF_PHD_2"/>
    <property type="match status" value="1"/>
</dbReference>
<dbReference type="InterPro" id="IPR003105">
    <property type="entry name" value="SRA_YDG"/>
</dbReference>
<dbReference type="GO" id="GO:0003677">
    <property type="term" value="F:DNA binding"/>
    <property type="evidence" value="ECO:0007669"/>
    <property type="project" value="UniProtKB-KW"/>
</dbReference>
<dbReference type="Gene3D" id="3.30.40.10">
    <property type="entry name" value="Zinc/RING finger domain, C3HC4 (zinc finger)"/>
    <property type="match status" value="1"/>
</dbReference>
<evidence type="ECO:0000256" key="1">
    <source>
        <dbReference type="ARBA" id="ARBA00000900"/>
    </source>
</evidence>
<feature type="domain" description="RING-type" evidence="17">
    <location>
        <begin position="681"/>
        <end position="720"/>
    </location>
</feature>
<dbReference type="UniPathway" id="UPA00143"/>
<evidence type="ECO:0000256" key="8">
    <source>
        <dbReference type="ARBA" id="ARBA00022833"/>
    </source>
</evidence>
<dbReference type="FunFam" id="2.30.280.10:FF:000001">
    <property type="entry name" value="E3 ubiquitin-protein ligase UHRF1 isoform 1"/>
    <property type="match status" value="1"/>
</dbReference>
<organism evidence="19">
    <name type="scientific">Ornithodoros turicata</name>
    <dbReference type="NCBI Taxonomy" id="34597"/>
    <lineage>
        <taxon>Eukaryota</taxon>
        <taxon>Metazoa</taxon>
        <taxon>Ecdysozoa</taxon>
        <taxon>Arthropoda</taxon>
        <taxon>Chelicerata</taxon>
        <taxon>Arachnida</taxon>
        <taxon>Acari</taxon>
        <taxon>Parasitiformes</taxon>
        <taxon>Ixodida</taxon>
        <taxon>Ixodoidea</taxon>
        <taxon>Argasidae</taxon>
        <taxon>Ornithodorinae</taxon>
        <taxon>Ornithodoros</taxon>
    </lineage>
</organism>
<dbReference type="PANTHER" id="PTHR14140">
    <property type="entry name" value="E3 UBIQUITIN-PROTEIN LIGASE UHRF-RELATED"/>
    <property type="match status" value="1"/>
</dbReference>
<keyword evidence="10 13" id="KW-0539">Nucleus</keyword>
<dbReference type="GO" id="GO:0016567">
    <property type="term" value="P:protein ubiquitination"/>
    <property type="evidence" value="ECO:0007669"/>
    <property type="project" value="UniProtKB-UniPathway"/>
</dbReference>
<keyword evidence="7" id="KW-0833">Ubl conjugation pathway</keyword>
<evidence type="ECO:0000256" key="11">
    <source>
        <dbReference type="ARBA" id="ARBA00023306"/>
    </source>
</evidence>
<dbReference type="SMART" id="SM00213">
    <property type="entry name" value="UBQ"/>
    <property type="match status" value="1"/>
</dbReference>
<evidence type="ECO:0000256" key="6">
    <source>
        <dbReference type="ARBA" id="ARBA00022771"/>
    </source>
</evidence>
<dbReference type="PANTHER" id="PTHR14140:SF45">
    <property type="entry name" value="RING-TYPE E3 UBIQUITIN TRANSFERASE"/>
    <property type="match status" value="1"/>
</dbReference>
<feature type="domain" description="PHD-type" evidence="15">
    <location>
        <begin position="296"/>
        <end position="347"/>
    </location>
</feature>
<dbReference type="InterPro" id="IPR021991">
    <property type="entry name" value="TTD_dom"/>
</dbReference>
<evidence type="ECO:0000256" key="10">
    <source>
        <dbReference type="ARBA" id="ARBA00023242"/>
    </source>
</evidence>
<dbReference type="Gene3D" id="2.30.30.140">
    <property type="match status" value="1"/>
</dbReference>
<dbReference type="Gene3D" id="2.30.30.1150">
    <property type="match status" value="1"/>
</dbReference>
<dbReference type="Gene3D" id="2.30.280.10">
    <property type="entry name" value="SRA-YDG"/>
    <property type="match status" value="1"/>
</dbReference>
<dbReference type="GeneID" id="135390577"/>
<evidence type="ECO:0000259" key="18">
    <source>
        <dbReference type="PROSITE" id="PS51015"/>
    </source>
</evidence>
<dbReference type="GO" id="GO:0008270">
    <property type="term" value="F:zinc ion binding"/>
    <property type="evidence" value="ECO:0007669"/>
    <property type="project" value="UniProtKB-KW"/>
</dbReference>
<dbReference type="Gene3D" id="3.10.20.90">
    <property type="entry name" value="Phosphatidylinositol 3-kinase Catalytic Subunit, Chain A, domain 1"/>
    <property type="match status" value="1"/>
</dbReference>
<proteinExistence type="predicted"/>
<name>A0A2R5L680_9ACAR</name>
<dbReference type="CDD" id="cd15525">
    <property type="entry name" value="PHD_UHRF1_2"/>
    <property type="match status" value="1"/>
</dbReference>
<evidence type="ECO:0000256" key="12">
    <source>
        <dbReference type="PROSITE-ProRule" id="PRU00175"/>
    </source>
</evidence>
<dbReference type="InterPro" id="IPR045134">
    <property type="entry name" value="UHRF1/2-like"/>
</dbReference>
<evidence type="ECO:0000256" key="3">
    <source>
        <dbReference type="ARBA" id="ARBA00012483"/>
    </source>
</evidence>
<dbReference type="CDD" id="cd20388">
    <property type="entry name" value="Tudor_UHRF_rpt2"/>
    <property type="match status" value="1"/>
</dbReference>
<reference evidence="19" key="1">
    <citation type="submission" date="2018-03" db="EMBL/GenBank/DDBJ databases">
        <title>The relapsing fever spirochete Borrelia turicatae persists in the highly oxidative environment of its soft-bodied tick vector.</title>
        <authorList>
            <person name="Bourret T.J."/>
            <person name="Boyle W.K."/>
            <person name="Valenzuela J.G."/>
            <person name="Oliveira F."/>
            <person name="Lopez J.E."/>
        </authorList>
    </citation>
    <scope>NUCLEOTIDE SEQUENCE</scope>
    <source>
        <strain evidence="19">Kansas strain/isolate</strain>
        <tissue evidence="19">Salivary glands</tissue>
    </source>
</reference>
<dbReference type="Pfam" id="PF13920">
    <property type="entry name" value="zf-C3HC4_3"/>
    <property type="match status" value="1"/>
</dbReference>
<keyword evidence="11" id="KW-0131">Cell cycle</keyword>
<dbReference type="RefSeq" id="XP_064476385.1">
    <property type="nucleotide sequence ID" value="XM_064620315.1"/>
</dbReference>
<evidence type="ECO:0000256" key="4">
    <source>
        <dbReference type="ARBA" id="ARBA00022679"/>
    </source>
</evidence>
<dbReference type="FunFam" id="3.30.40.10:FF:000066">
    <property type="entry name" value="E3 ubiquitin-protein ligase UHRF2 isoform X1"/>
    <property type="match status" value="1"/>
</dbReference>
<accession>A0A2R5L680</accession>
<dbReference type="InterPro" id="IPR013083">
    <property type="entry name" value="Znf_RING/FYVE/PHD"/>
</dbReference>
<dbReference type="InterPro" id="IPR017907">
    <property type="entry name" value="Znf_RING_CS"/>
</dbReference>
<dbReference type="CDD" id="cd01797">
    <property type="entry name" value="Ubl_UHRF"/>
    <property type="match status" value="1"/>
</dbReference>
<dbReference type="PROSITE" id="PS50089">
    <property type="entry name" value="ZF_RING_2"/>
    <property type="match status" value="1"/>
</dbReference>
<feature type="domain" description="YDG" evidence="18">
    <location>
        <begin position="401"/>
        <end position="564"/>
    </location>
</feature>
<evidence type="ECO:0000256" key="13">
    <source>
        <dbReference type="PROSITE-ProRule" id="PRU00358"/>
    </source>
</evidence>
<dbReference type="SUPFAM" id="SSF57903">
    <property type="entry name" value="FYVE/PHD zinc finger"/>
    <property type="match status" value="1"/>
</dbReference>
<dbReference type="Pfam" id="PF00628">
    <property type="entry name" value="PHD"/>
    <property type="match status" value="1"/>
</dbReference>
<dbReference type="Pfam" id="PF00240">
    <property type="entry name" value="ubiquitin"/>
    <property type="match status" value="1"/>
</dbReference>
<dbReference type="SUPFAM" id="SSF54236">
    <property type="entry name" value="Ubiquitin-like"/>
    <property type="match status" value="1"/>
</dbReference>
<dbReference type="InterPro" id="IPR011011">
    <property type="entry name" value="Znf_FYVE_PHD"/>
</dbReference>
<feature type="domain" description="Ubiquitin-like" evidence="16">
    <location>
        <begin position="1"/>
        <end position="74"/>
    </location>
</feature>
<dbReference type="SUPFAM" id="SSF88697">
    <property type="entry name" value="PUA domain-like"/>
    <property type="match status" value="1"/>
</dbReference>
<protein>
    <recommendedName>
        <fullName evidence="3">RING-type E3 ubiquitin transferase</fullName>
        <ecNumber evidence="3">2.3.2.27</ecNumber>
    </recommendedName>
</protein>
<sequence length="750" mass="84557">MWVQVRMMDGSKSARIDDLSKLTKIEDFRKCIEAELGVEPSLQRLFYRGKQLEDGYTLFDYDVGLNDIIQLMVRSGVAESAKDDETNKEVCETDKDKKASGSSLGLSSAQSCYYKVGDLVDARDVRYGGWFEAKITKITKKADDTEKRGDFETDDFLYHVQYDGYEDDETAAFNLHCIRPRARTIVPFDKIKEGDTVMVNYNTDDPNELGFWYDCKVTSKRDTRTIKELRGTIFLGTSQAPLVNCKIKFCNEIFAIENHPTAAVDQRDNLPASPQKRTSKPECEHCHDNPSRRCRHCSCSKCGGKDEPGKQIMCDECNKAFHLWCLVPSLDEIPKDDEWFCPDCKNDDTEVVKAGERLKESKKKARMASSRSEGTSRDWGKGMACVGRTKECTLVPPNHFGAIPGVEVGTQWKFRVQVSEAGVHRPHVAGIHGRDGEGAFSIVLSGGYEDDVDEGDEFTYTGSGGRDLSGNKRTAEQSCDQVLTRMNKALALNCSAQFNDKKGAEAKDWQAGKPVRVVRNCKGRKHSKYCPEEGNRYDGIYKVVKYWPEKGKSGFVVWRYLLRRDDPSPAPWTAAGKKRAQDLGLTMQYPEGYLEAQSEKKGDSECENEDVKKKGKRSRGGSEESPTWQKKMKVASYKVEPKVKISIDKDTANGKQWLECLELTSEGQRAFLDKVQELFGCICCQEIVHNPITTPCNHNMCKSCLERSFKAQVYTCPMCRSDLGKGYEIRVNETLSTVLKALFPGYEKGR</sequence>